<keyword evidence="2 5" id="KW-0853">WD repeat</keyword>
<feature type="compositionally biased region" description="Acidic residues" evidence="6">
    <location>
        <begin position="64"/>
        <end position="74"/>
    </location>
</feature>
<keyword evidence="3" id="KW-0677">Repeat</keyword>
<protein>
    <submittedName>
        <fullName evidence="7">WD40-repeat-containing domain protein</fullName>
    </submittedName>
</protein>
<comment type="caution">
    <text evidence="7">The sequence shown here is derived from an EMBL/GenBank/DDBJ whole genome shotgun (WGS) entry which is preliminary data.</text>
</comment>
<dbReference type="InterPro" id="IPR036322">
    <property type="entry name" value="WD40_repeat_dom_sf"/>
</dbReference>
<evidence type="ECO:0000313" key="7">
    <source>
        <dbReference type="EMBL" id="PUU77357.1"/>
    </source>
</evidence>
<evidence type="ECO:0000256" key="1">
    <source>
        <dbReference type="ARBA" id="ARBA00004123"/>
    </source>
</evidence>
<dbReference type="InterPro" id="IPR015943">
    <property type="entry name" value="WD40/YVTN_repeat-like_dom_sf"/>
</dbReference>
<dbReference type="EMBL" id="NESQ01000155">
    <property type="protein sequence ID" value="PUU77357.1"/>
    <property type="molecule type" value="Genomic_DNA"/>
</dbReference>
<evidence type="ECO:0000256" key="4">
    <source>
        <dbReference type="ARBA" id="ARBA00023242"/>
    </source>
</evidence>
<evidence type="ECO:0000256" key="5">
    <source>
        <dbReference type="PROSITE-ProRule" id="PRU00221"/>
    </source>
</evidence>
<dbReference type="PANTHER" id="PTHR19865:SF0">
    <property type="entry name" value="U3 SMALL NUCLEOLAR RNA-INTERACTING PROTEIN 2"/>
    <property type="match status" value="1"/>
</dbReference>
<dbReference type="PROSITE" id="PS50294">
    <property type="entry name" value="WD_REPEATS_REGION"/>
    <property type="match status" value="2"/>
</dbReference>
<feature type="repeat" description="WD" evidence="5">
    <location>
        <begin position="254"/>
        <end position="295"/>
    </location>
</feature>
<evidence type="ECO:0000256" key="6">
    <source>
        <dbReference type="SAM" id="MobiDB-lite"/>
    </source>
</evidence>
<accession>A0A2T6ZPF8</accession>
<gene>
    <name evidence="7" type="ORF">B9Z19DRAFT_1086478</name>
</gene>
<dbReference type="InterPro" id="IPR039241">
    <property type="entry name" value="Rrp9-like"/>
</dbReference>
<proteinExistence type="predicted"/>
<evidence type="ECO:0000313" key="8">
    <source>
        <dbReference type="Proteomes" id="UP000244722"/>
    </source>
</evidence>
<sequence length="574" mass="62618">MSSFFSTPGSLKKRKRSEAAAFSSGGKPKRPRESYKDKNAPEDDNISSGSESGNEGGNGKALSEDEEDEDEEFSGETAAEKRLRLAQQYLNNLRVEADEVGFDAADIDRDIIAERLRESVAEEKGKIYRHVSSQLSFATADSTLFRMDSGPTTGIATCSPFIYTVTKDGYLIKWELPAYPRPLSTGTNHTVSKKPKRVMYVRACRKGGADSFQGHTGPILCVAASQDGKFVATGGQDTRIVVWDAGLLKALKVFKFHRGAVTGLTFRRGINQLYSCSTDRSVKLWSLDELAYVETLFGHQDEVVGITALAGERCVTVGARDRTARLWKIVEETQLVFRGGGGSGGAESRKPRKNKDGTKRYEEGTIDCVAMIDEEHFVTGSDNGDISLWSILKKKPVHTIQLAHGLQQTLPPVEHTAESNPTDPPPEPCPYYITALAAVPYSDLILSGSWDSQIRAWKVSSDKRKLEPHGTLGPPGKDSVRGVVNGISIVERGEKGQEVLAVCVGTGKELRLGKWLKVDGRNGGYVIEVGRKEIEKPALTERSEGGQPVGEEVEKQVSIDPAKVDQPSEGERGE</sequence>
<dbReference type="Pfam" id="PF00400">
    <property type="entry name" value="WD40"/>
    <property type="match status" value="4"/>
</dbReference>
<comment type="subcellular location">
    <subcellularLocation>
        <location evidence="1">Nucleus</location>
    </subcellularLocation>
</comment>
<dbReference type="Proteomes" id="UP000244722">
    <property type="component" value="Unassembled WGS sequence"/>
</dbReference>
<dbReference type="SMART" id="SM00320">
    <property type="entry name" value="WD40"/>
    <property type="match status" value="5"/>
</dbReference>
<organism evidence="7 8">
    <name type="scientific">Tuber borchii</name>
    <name type="common">White truffle</name>
    <dbReference type="NCBI Taxonomy" id="42251"/>
    <lineage>
        <taxon>Eukaryota</taxon>
        <taxon>Fungi</taxon>
        <taxon>Dikarya</taxon>
        <taxon>Ascomycota</taxon>
        <taxon>Pezizomycotina</taxon>
        <taxon>Pezizomycetes</taxon>
        <taxon>Pezizales</taxon>
        <taxon>Tuberaceae</taxon>
        <taxon>Tuber</taxon>
    </lineage>
</organism>
<feature type="region of interest" description="Disordered" evidence="6">
    <location>
        <begin position="536"/>
        <end position="574"/>
    </location>
</feature>
<feature type="compositionally biased region" description="Basic and acidic residues" evidence="6">
    <location>
        <begin position="31"/>
        <end position="41"/>
    </location>
</feature>
<dbReference type="OrthoDB" id="189968at2759"/>
<feature type="region of interest" description="Disordered" evidence="6">
    <location>
        <begin position="339"/>
        <end position="359"/>
    </location>
</feature>
<dbReference type="Gene3D" id="2.130.10.10">
    <property type="entry name" value="YVTN repeat-like/Quinoprotein amine dehydrogenase"/>
    <property type="match status" value="1"/>
</dbReference>
<reference evidence="7 8" key="1">
    <citation type="submission" date="2017-04" db="EMBL/GenBank/DDBJ databases">
        <title>Draft genome sequence of Tuber borchii Vittad., a whitish edible truffle.</title>
        <authorList>
            <consortium name="DOE Joint Genome Institute"/>
            <person name="Murat C."/>
            <person name="Kuo A."/>
            <person name="Barry K.W."/>
            <person name="Clum A."/>
            <person name="Dockter R.B."/>
            <person name="Fauchery L."/>
            <person name="Iotti M."/>
            <person name="Kohler A."/>
            <person name="Labutti K."/>
            <person name="Lindquist E.A."/>
            <person name="Lipzen A."/>
            <person name="Ohm R.A."/>
            <person name="Wang M."/>
            <person name="Grigoriev I.V."/>
            <person name="Zambonelli A."/>
            <person name="Martin F.M."/>
        </authorList>
    </citation>
    <scope>NUCLEOTIDE SEQUENCE [LARGE SCALE GENOMIC DNA]</scope>
    <source>
        <strain evidence="7 8">Tbo3840</strain>
    </source>
</reference>
<dbReference type="InterPro" id="IPR001680">
    <property type="entry name" value="WD40_rpt"/>
</dbReference>
<feature type="repeat" description="WD" evidence="5">
    <location>
        <begin position="212"/>
        <end position="244"/>
    </location>
</feature>
<feature type="repeat" description="WD" evidence="5">
    <location>
        <begin position="296"/>
        <end position="329"/>
    </location>
</feature>
<dbReference type="AlphaFoldDB" id="A0A2T6ZPF8"/>
<dbReference type="PANTHER" id="PTHR19865">
    <property type="entry name" value="U3 SMALL NUCLEOLAR RNA INTERACTING PROTEIN 2"/>
    <property type="match status" value="1"/>
</dbReference>
<dbReference type="GO" id="GO:0034511">
    <property type="term" value="F:U3 snoRNA binding"/>
    <property type="evidence" value="ECO:0007669"/>
    <property type="project" value="InterPro"/>
</dbReference>
<dbReference type="PROSITE" id="PS50082">
    <property type="entry name" value="WD_REPEATS_2"/>
    <property type="match status" value="4"/>
</dbReference>
<keyword evidence="4" id="KW-0539">Nucleus</keyword>
<name>A0A2T6ZPF8_TUBBO</name>
<evidence type="ECO:0000256" key="2">
    <source>
        <dbReference type="ARBA" id="ARBA00022574"/>
    </source>
</evidence>
<feature type="region of interest" description="Disordered" evidence="6">
    <location>
        <begin position="1"/>
        <end position="77"/>
    </location>
</feature>
<evidence type="ECO:0000256" key="3">
    <source>
        <dbReference type="ARBA" id="ARBA00022737"/>
    </source>
</evidence>
<feature type="repeat" description="WD" evidence="5">
    <location>
        <begin position="433"/>
        <end position="467"/>
    </location>
</feature>
<dbReference type="GO" id="GO:0032040">
    <property type="term" value="C:small-subunit processome"/>
    <property type="evidence" value="ECO:0007669"/>
    <property type="project" value="TreeGrafter"/>
</dbReference>
<dbReference type="SUPFAM" id="SSF50978">
    <property type="entry name" value="WD40 repeat-like"/>
    <property type="match status" value="1"/>
</dbReference>
<keyword evidence="8" id="KW-1185">Reference proteome</keyword>
<dbReference type="STRING" id="42251.A0A2T6ZPF8"/>